<comment type="caution">
    <text evidence="1">The sequence shown here is derived from an EMBL/GenBank/DDBJ whole genome shotgun (WGS) entry which is preliminary data.</text>
</comment>
<reference evidence="1" key="2">
    <citation type="submission" date="2020-09" db="EMBL/GenBank/DDBJ databases">
        <authorList>
            <person name="Sun Q."/>
            <person name="Zhou Y."/>
        </authorList>
    </citation>
    <scope>NUCLEOTIDE SEQUENCE</scope>
    <source>
        <strain evidence="1">CGMCC 1.15290</strain>
    </source>
</reference>
<protein>
    <submittedName>
        <fullName evidence="1">Uncharacterized protein</fullName>
    </submittedName>
</protein>
<name>A0A917J3T0_9BACT</name>
<gene>
    <name evidence="1" type="ORF">GCM10011379_45910</name>
</gene>
<keyword evidence="2" id="KW-1185">Reference proteome</keyword>
<evidence type="ECO:0000313" key="1">
    <source>
        <dbReference type="EMBL" id="GGH78270.1"/>
    </source>
</evidence>
<dbReference type="EMBL" id="BMIB01000004">
    <property type="protein sequence ID" value="GGH78270.1"/>
    <property type="molecule type" value="Genomic_DNA"/>
</dbReference>
<dbReference type="AlphaFoldDB" id="A0A917J3T0"/>
<proteinExistence type="predicted"/>
<reference evidence="1" key="1">
    <citation type="journal article" date="2014" name="Int. J. Syst. Evol. Microbiol.">
        <title>Complete genome sequence of Corynebacterium casei LMG S-19264T (=DSM 44701T), isolated from a smear-ripened cheese.</title>
        <authorList>
            <consortium name="US DOE Joint Genome Institute (JGI-PGF)"/>
            <person name="Walter F."/>
            <person name="Albersmeier A."/>
            <person name="Kalinowski J."/>
            <person name="Ruckert C."/>
        </authorList>
    </citation>
    <scope>NUCLEOTIDE SEQUENCE</scope>
    <source>
        <strain evidence="1">CGMCC 1.15290</strain>
    </source>
</reference>
<sequence length="78" mass="7916">MKMQELTFDEMVNTNGGAGLSGLLNIKLTTTTNGNSQSTELNLGLGTVTDLLEGLNLNNLLGGLNLGGLNLGGLLGGL</sequence>
<evidence type="ECO:0000313" key="2">
    <source>
        <dbReference type="Proteomes" id="UP000627292"/>
    </source>
</evidence>
<accession>A0A917J3T0</accession>
<organism evidence="1 2">
    <name type="scientific">Filimonas zeae</name>
    <dbReference type="NCBI Taxonomy" id="1737353"/>
    <lineage>
        <taxon>Bacteria</taxon>
        <taxon>Pseudomonadati</taxon>
        <taxon>Bacteroidota</taxon>
        <taxon>Chitinophagia</taxon>
        <taxon>Chitinophagales</taxon>
        <taxon>Chitinophagaceae</taxon>
        <taxon>Filimonas</taxon>
    </lineage>
</organism>
<dbReference type="Proteomes" id="UP000627292">
    <property type="component" value="Unassembled WGS sequence"/>
</dbReference>
<dbReference type="RefSeq" id="WP_188956770.1">
    <property type="nucleotide sequence ID" value="NZ_BMIB01000004.1"/>
</dbReference>